<sequence length="168" mass="17789">MNAHPQGTLSKIGAWWQALAPRERAMLGAMFIAIGAFALWLGAIRPLQHARDAAIDRYDRAAADLQEVGAAVDAIAELRTQRPTPPPGDAFADTILEAAAAARVPVARQRGDDAGGLEIGIDAVAAPALLGWLEGLRQRHGIAPSMLDITEYNGQLRVQARFAAPATP</sequence>
<evidence type="ECO:0000256" key="2">
    <source>
        <dbReference type="ARBA" id="ARBA00010637"/>
    </source>
</evidence>
<comment type="caution">
    <text evidence="11">The sequence shown here is derived from an EMBL/GenBank/DDBJ whole genome shotgun (WGS) entry which is preliminary data.</text>
</comment>
<protein>
    <submittedName>
        <fullName evidence="11">Type II secretion system protein GspM</fullName>
    </submittedName>
</protein>
<keyword evidence="5" id="KW-0997">Cell inner membrane</keyword>
<dbReference type="Gene3D" id="3.30.1360.100">
    <property type="entry name" value="General secretion pathway protein M, EpsM"/>
    <property type="match status" value="1"/>
</dbReference>
<evidence type="ECO:0000256" key="3">
    <source>
        <dbReference type="ARBA" id="ARBA00022448"/>
    </source>
</evidence>
<dbReference type="EMBL" id="JBHRYA010000009">
    <property type="protein sequence ID" value="MFC3717285.1"/>
    <property type="molecule type" value="Genomic_DNA"/>
</dbReference>
<comment type="similarity">
    <text evidence="2">Belongs to the GSP M family.</text>
</comment>
<evidence type="ECO:0000313" key="12">
    <source>
        <dbReference type="Proteomes" id="UP001595705"/>
    </source>
</evidence>
<keyword evidence="9 10" id="KW-0472">Membrane</keyword>
<keyword evidence="7" id="KW-0653">Protein transport</keyword>
<comment type="subcellular location">
    <subcellularLocation>
        <location evidence="1">Cell inner membrane</location>
        <topology evidence="1">Single-pass membrane protein</topology>
    </subcellularLocation>
</comment>
<keyword evidence="4" id="KW-1003">Cell membrane</keyword>
<keyword evidence="6 10" id="KW-0812">Transmembrane</keyword>
<accession>A0ABV7XM87</accession>
<keyword evidence="3" id="KW-0813">Transport</keyword>
<organism evidence="11 12">
    <name type="scientific">Luteimonas soli</name>
    <dbReference type="NCBI Taxonomy" id="1648966"/>
    <lineage>
        <taxon>Bacteria</taxon>
        <taxon>Pseudomonadati</taxon>
        <taxon>Pseudomonadota</taxon>
        <taxon>Gammaproteobacteria</taxon>
        <taxon>Lysobacterales</taxon>
        <taxon>Lysobacteraceae</taxon>
        <taxon>Luteimonas</taxon>
    </lineage>
</organism>
<proteinExistence type="inferred from homology"/>
<evidence type="ECO:0000256" key="9">
    <source>
        <dbReference type="ARBA" id="ARBA00023136"/>
    </source>
</evidence>
<dbReference type="Proteomes" id="UP001595705">
    <property type="component" value="Unassembled WGS sequence"/>
</dbReference>
<keyword evidence="12" id="KW-1185">Reference proteome</keyword>
<evidence type="ECO:0000256" key="1">
    <source>
        <dbReference type="ARBA" id="ARBA00004377"/>
    </source>
</evidence>
<dbReference type="InterPro" id="IPR023229">
    <property type="entry name" value="T2SS_M_periplasmic_sf"/>
</dbReference>
<keyword evidence="8 10" id="KW-1133">Transmembrane helix</keyword>
<evidence type="ECO:0000256" key="8">
    <source>
        <dbReference type="ARBA" id="ARBA00022989"/>
    </source>
</evidence>
<evidence type="ECO:0000256" key="10">
    <source>
        <dbReference type="SAM" id="Phobius"/>
    </source>
</evidence>
<name>A0ABV7XM87_9GAMM</name>
<evidence type="ECO:0000256" key="6">
    <source>
        <dbReference type="ARBA" id="ARBA00022692"/>
    </source>
</evidence>
<dbReference type="RefSeq" id="WP_386745100.1">
    <property type="nucleotide sequence ID" value="NZ_JBHRYA010000009.1"/>
</dbReference>
<gene>
    <name evidence="11" type="primary">gspM</name>
    <name evidence="11" type="ORF">ACFONC_14130</name>
</gene>
<evidence type="ECO:0000256" key="4">
    <source>
        <dbReference type="ARBA" id="ARBA00022475"/>
    </source>
</evidence>
<evidence type="ECO:0000256" key="7">
    <source>
        <dbReference type="ARBA" id="ARBA00022927"/>
    </source>
</evidence>
<reference evidence="12" key="1">
    <citation type="journal article" date="2019" name="Int. J. Syst. Evol. Microbiol.">
        <title>The Global Catalogue of Microorganisms (GCM) 10K type strain sequencing project: providing services to taxonomists for standard genome sequencing and annotation.</title>
        <authorList>
            <consortium name="The Broad Institute Genomics Platform"/>
            <consortium name="The Broad Institute Genome Sequencing Center for Infectious Disease"/>
            <person name="Wu L."/>
            <person name="Ma J."/>
        </authorList>
    </citation>
    <scope>NUCLEOTIDE SEQUENCE [LARGE SCALE GENOMIC DNA]</scope>
    <source>
        <strain evidence="12">KCTC 42441</strain>
    </source>
</reference>
<dbReference type="InterPro" id="IPR007690">
    <property type="entry name" value="T2SS_GspM"/>
</dbReference>
<evidence type="ECO:0000256" key="5">
    <source>
        <dbReference type="ARBA" id="ARBA00022519"/>
    </source>
</evidence>
<feature type="transmembrane region" description="Helical" evidence="10">
    <location>
        <begin position="25"/>
        <end position="44"/>
    </location>
</feature>
<evidence type="ECO:0000313" key="11">
    <source>
        <dbReference type="EMBL" id="MFC3717285.1"/>
    </source>
</evidence>
<dbReference type="Pfam" id="PF04612">
    <property type="entry name" value="T2SSM"/>
    <property type="match status" value="1"/>
</dbReference>
<dbReference type="SUPFAM" id="SSF103054">
    <property type="entry name" value="General secretion pathway protein M, EpsM"/>
    <property type="match status" value="1"/>
</dbReference>